<dbReference type="RefSeq" id="WP_189105501.1">
    <property type="nucleotide sequence ID" value="NZ_BMMV01000001.1"/>
</dbReference>
<keyword evidence="2" id="KW-1133">Transmembrane helix</keyword>
<feature type="region of interest" description="Disordered" evidence="1">
    <location>
        <begin position="67"/>
        <end position="100"/>
    </location>
</feature>
<organism evidence="3 4">
    <name type="scientific">Streptomyces camponoticapitis</name>
    <dbReference type="NCBI Taxonomy" id="1616125"/>
    <lineage>
        <taxon>Bacteria</taxon>
        <taxon>Bacillati</taxon>
        <taxon>Actinomycetota</taxon>
        <taxon>Actinomycetes</taxon>
        <taxon>Kitasatosporales</taxon>
        <taxon>Streptomycetaceae</taxon>
        <taxon>Streptomyces</taxon>
    </lineage>
</organism>
<name>A0ABQ2DZC7_9ACTN</name>
<evidence type="ECO:0000313" key="4">
    <source>
        <dbReference type="Proteomes" id="UP000660265"/>
    </source>
</evidence>
<reference evidence="4" key="1">
    <citation type="journal article" date="2019" name="Int. J. Syst. Evol. Microbiol.">
        <title>The Global Catalogue of Microorganisms (GCM) 10K type strain sequencing project: providing services to taxonomists for standard genome sequencing and annotation.</title>
        <authorList>
            <consortium name="The Broad Institute Genomics Platform"/>
            <consortium name="The Broad Institute Genome Sequencing Center for Infectious Disease"/>
            <person name="Wu L."/>
            <person name="Ma J."/>
        </authorList>
    </citation>
    <scope>NUCLEOTIDE SEQUENCE [LARGE SCALE GENOMIC DNA]</scope>
    <source>
        <strain evidence="4">CGMCC 4.7275</strain>
    </source>
</reference>
<keyword evidence="4" id="KW-1185">Reference proteome</keyword>
<evidence type="ECO:0000256" key="1">
    <source>
        <dbReference type="SAM" id="MobiDB-lite"/>
    </source>
</evidence>
<evidence type="ECO:0000313" key="3">
    <source>
        <dbReference type="EMBL" id="GGJ76141.1"/>
    </source>
</evidence>
<feature type="transmembrane region" description="Helical" evidence="2">
    <location>
        <begin position="6"/>
        <end position="28"/>
    </location>
</feature>
<evidence type="ECO:0008006" key="5">
    <source>
        <dbReference type="Google" id="ProtNLM"/>
    </source>
</evidence>
<keyword evidence="2" id="KW-0812">Transmembrane</keyword>
<keyword evidence="2" id="KW-0472">Membrane</keyword>
<dbReference type="Proteomes" id="UP000660265">
    <property type="component" value="Unassembled WGS sequence"/>
</dbReference>
<dbReference type="EMBL" id="BMMV01000001">
    <property type="protein sequence ID" value="GGJ76141.1"/>
    <property type="molecule type" value="Genomic_DNA"/>
</dbReference>
<sequence length="117" mass="12795">MTALLPLLLVVGCLAAVMGFFGWLALLVRRRGSAGAAITAAMASYDEAFRVTAHEAHYEIQARAELRIPLPSPDDPARRPADGLDPSGRSGPRPPARRRSVLRRWARRLRGRDVNLG</sequence>
<accession>A0ABQ2DZC7</accession>
<evidence type="ECO:0000256" key="2">
    <source>
        <dbReference type="SAM" id="Phobius"/>
    </source>
</evidence>
<protein>
    <recommendedName>
        <fullName evidence="5">Secreted protein</fullName>
    </recommendedName>
</protein>
<proteinExistence type="predicted"/>
<gene>
    <name evidence="3" type="ORF">GCM10011583_04420</name>
</gene>
<comment type="caution">
    <text evidence="3">The sequence shown here is derived from an EMBL/GenBank/DDBJ whole genome shotgun (WGS) entry which is preliminary data.</text>
</comment>